<dbReference type="InterPro" id="IPR036390">
    <property type="entry name" value="WH_DNA-bd_sf"/>
</dbReference>
<keyword evidence="3 6" id="KW-0067">ATP-binding</keyword>
<dbReference type="InterPro" id="IPR003142">
    <property type="entry name" value="BPL_C"/>
</dbReference>
<keyword evidence="6" id="KW-0805">Transcription regulation</keyword>
<dbReference type="InterPro" id="IPR013196">
    <property type="entry name" value="HTH_11"/>
</dbReference>
<dbReference type="AlphaFoldDB" id="A0A432WKZ9"/>
<keyword evidence="1 6" id="KW-0436">Ligase</keyword>
<dbReference type="Pfam" id="PF08279">
    <property type="entry name" value="HTH_11"/>
    <property type="match status" value="1"/>
</dbReference>
<dbReference type="EC" id="6.3.4.15" evidence="6"/>
<dbReference type="InterPro" id="IPR004408">
    <property type="entry name" value="Biotin_CoA_COase_ligase"/>
</dbReference>
<dbReference type="Gene3D" id="2.30.30.100">
    <property type="match status" value="1"/>
</dbReference>
<comment type="catalytic activity">
    <reaction evidence="5 6">
        <text>biotin + L-lysyl-[protein] + ATP = N(6)-biotinyl-L-lysyl-[protein] + AMP + diphosphate + H(+)</text>
        <dbReference type="Rhea" id="RHEA:11756"/>
        <dbReference type="Rhea" id="RHEA-COMP:9752"/>
        <dbReference type="Rhea" id="RHEA-COMP:10505"/>
        <dbReference type="ChEBI" id="CHEBI:15378"/>
        <dbReference type="ChEBI" id="CHEBI:29969"/>
        <dbReference type="ChEBI" id="CHEBI:30616"/>
        <dbReference type="ChEBI" id="CHEBI:33019"/>
        <dbReference type="ChEBI" id="CHEBI:57586"/>
        <dbReference type="ChEBI" id="CHEBI:83144"/>
        <dbReference type="ChEBI" id="CHEBI:456215"/>
        <dbReference type="EC" id="6.3.4.15"/>
    </reaction>
</comment>
<comment type="caution">
    <text evidence="8">The sequence shown here is derived from an EMBL/GenBank/DDBJ whole genome shotgun (WGS) entry which is preliminary data.</text>
</comment>
<dbReference type="InterPro" id="IPR045864">
    <property type="entry name" value="aa-tRNA-synth_II/BPL/LPL"/>
</dbReference>
<evidence type="ECO:0000256" key="1">
    <source>
        <dbReference type="ARBA" id="ARBA00022598"/>
    </source>
</evidence>
<gene>
    <name evidence="6" type="primary">birA</name>
    <name evidence="8" type="ORF">CWE13_12460</name>
</gene>
<dbReference type="OrthoDB" id="9807064at2"/>
<dbReference type="Pfam" id="PF03099">
    <property type="entry name" value="BPL_LplA_LipB"/>
    <property type="match status" value="1"/>
</dbReference>
<dbReference type="GO" id="GO:0003677">
    <property type="term" value="F:DNA binding"/>
    <property type="evidence" value="ECO:0007669"/>
    <property type="project" value="UniProtKB-UniRule"/>
</dbReference>
<dbReference type="PROSITE" id="PS51733">
    <property type="entry name" value="BPL_LPL_CATALYTIC"/>
    <property type="match status" value="1"/>
</dbReference>
<evidence type="ECO:0000256" key="4">
    <source>
        <dbReference type="ARBA" id="ARBA00023267"/>
    </source>
</evidence>
<evidence type="ECO:0000259" key="7">
    <source>
        <dbReference type="PROSITE" id="PS51733"/>
    </source>
</evidence>
<dbReference type="CDD" id="cd16442">
    <property type="entry name" value="BPL"/>
    <property type="match status" value="1"/>
</dbReference>
<dbReference type="GO" id="GO:0004077">
    <property type="term" value="F:biotin--[biotin carboxyl-carrier protein] ligase activity"/>
    <property type="evidence" value="ECO:0007669"/>
    <property type="project" value="UniProtKB-UniRule"/>
</dbReference>
<evidence type="ECO:0000313" key="9">
    <source>
        <dbReference type="Proteomes" id="UP000286934"/>
    </source>
</evidence>
<feature type="binding site" evidence="6">
    <location>
        <position position="117"/>
    </location>
    <ligand>
        <name>biotin</name>
        <dbReference type="ChEBI" id="CHEBI:57586"/>
    </ligand>
</feature>
<dbReference type="InterPro" id="IPR008988">
    <property type="entry name" value="Transcriptional_repressor_C"/>
</dbReference>
<comment type="function">
    <text evidence="6">Acts both as a biotin--[acetyl-CoA-carboxylase] ligase and a biotin-operon repressor. In the presence of ATP, BirA activates biotin to form the BirA-biotinyl-5'-adenylate (BirA-bio-5'-AMP or holoBirA) complex. HoloBirA can either transfer the biotinyl moiety to the biotin carboxyl carrier protein (BCCP) subunit of acetyl-CoA carboxylase, or bind to the biotin operator site and inhibit transcription of the operon.</text>
</comment>
<dbReference type="InterPro" id="IPR030855">
    <property type="entry name" value="Bifunct_BirA"/>
</dbReference>
<dbReference type="PANTHER" id="PTHR12835:SF5">
    <property type="entry name" value="BIOTIN--PROTEIN LIGASE"/>
    <property type="match status" value="1"/>
</dbReference>
<dbReference type="SUPFAM" id="SSF50037">
    <property type="entry name" value="C-terminal domain of transcriptional repressors"/>
    <property type="match status" value="1"/>
</dbReference>
<organism evidence="8 9">
    <name type="scientific">Aliidiomarina shirensis</name>
    <dbReference type="NCBI Taxonomy" id="1048642"/>
    <lineage>
        <taxon>Bacteria</taxon>
        <taxon>Pseudomonadati</taxon>
        <taxon>Pseudomonadota</taxon>
        <taxon>Gammaproteobacteria</taxon>
        <taxon>Alteromonadales</taxon>
        <taxon>Idiomarinaceae</taxon>
        <taxon>Aliidiomarina</taxon>
    </lineage>
</organism>
<dbReference type="Pfam" id="PF02237">
    <property type="entry name" value="BPL_C"/>
    <property type="match status" value="1"/>
</dbReference>
<evidence type="ECO:0000256" key="3">
    <source>
        <dbReference type="ARBA" id="ARBA00022840"/>
    </source>
</evidence>
<dbReference type="Gene3D" id="3.30.930.10">
    <property type="entry name" value="Bira Bifunctional Protein, Domain 2"/>
    <property type="match status" value="1"/>
</dbReference>
<dbReference type="RefSeq" id="WP_126809081.1">
    <property type="nucleotide sequence ID" value="NZ_PIPP01000007.1"/>
</dbReference>
<keyword evidence="6" id="KW-0804">Transcription</keyword>
<dbReference type="GO" id="GO:0005524">
    <property type="term" value="F:ATP binding"/>
    <property type="evidence" value="ECO:0007669"/>
    <property type="project" value="UniProtKB-UniRule"/>
</dbReference>
<dbReference type="PANTHER" id="PTHR12835">
    <property type="entry name" value="BIOTIN PROTEIN LIGASE"/>
    <property type="match status" value="1"/>
</dbReference>
<keyword evidence="6" id="KW-0678">Repressor</keyword>
<feature type="DNA-binding region" description="H-T-H motif" evidence="6">
    <location>
        <begin position="22"/>
        <end position="41"/>
    </location>
</feature>
<dbReference type="InterPro" id="IPR004143">
    <property type="entry name" value="BPL_LPL_catalytic"/>
</dbReference>
<evidence type="ECO:0000256" key="5">
    <source>
        <dbReference type="ARBA" id="ARBA00047846"/>
    </source>
</evidence>
<dbReference type="NCBIfam" id="NF008847">
    <property type="entry name" value="PRK11886.1-2"/>
    <property type="match status" value="1"/>
</dbReference>
<dbReference type="EMBL" id="PIPP01000007">
    <property type="protein sequence ID" value="RUO34428.1"/>
    <property type="molecule type" value="Genomic_DNA"/>
</dbReference>
<feature type="domain" description="BPL/LPL catalytic" evidence="7">
    <location>
        <begin position="75"/>
        <end position="259"/>
    </location>
</feature>
<dbReference type="SUPFAM" id="SSF46785">
    <property type="entry name" value="Winged helix' DNA-binding domain"/>
    <property type="match status" value="1"/>
</dbReference>
<dbReference type="Gene3D" id="1.10.10.10">
    <property type="entry name" value="Winged helix-like DNA-binding domain superfamily/Winged helix DNA-binding domain"/>
    <property type="match status" value="1"/>
</dbReference>
<keyword evidence="4 6" id="KW-0092">Biotin</keyword>
<evidence type="ECO:0000256" key="6">
    <source>
        <dbReference type="HAMAP-Rule" id="MF_00978"/>
    </source>
</evidence>
<reference evidence="9" key="1">
    <citation type="journal article" date="2018" name="Front. Microbiol.">
        <title>Genome-Based Analysis Reveals the Taxonomy and Diversity of the Family Idiomarinaceae.</title>
        <authorList>
            <person name="Liu Y."/>
            <person name="Lai Q."/>
            <person name="Shao Z."/>
        </authorList>
    </citation>
    <scope>NUCLEOTIDE SEQUENCE [LARGE SCALE GENOMIC DNA]</scope>
    <source>
        <strain evidence="9">AIS</strain>
    </source>
</reference>
<keyword evidence="2 6" id="KW-0547">Nucleotide-binding</keyword>
<proteinExistence type="inferred from homology"/>
<feature type="binding site" evidence="6">
    <location>
        <begin position="121"/>
        <end position="123"/>
    </location>
    <ligand>
        <name>biotin</name>
        <dbReference type="ChEBI" id="CHEBI:57586"/>
    </ligand>
</feature>
<feature type="binding site" evidence="6">
    <location>
        <begin position="93"/>
        <end position="95"/>
    </location>
    <ligand>
        <name>biotin</name>
        <dbReference type="ChEBI" id="CHEBI:57586"/>
    </ligand>
</feature>
<protein>
    <recommendedName>
        <fullName evidence="6">Bifunctional ligase/repressor BirA</fullName>
    </recommendedName>
    <alternativeName>
        <fullName evidence="6">Biotin operon repressor</fullName>
    </alternativeName>
    <alternativeName>
        <fullName evidence="6">Biotin--[acetyl-CoA-carboxylase] ligase</fullName>
        <ecNumber evidence="6">6.3.4.15</ecNumber>
    </alternativeName>
    <alternativeName>
        <fullName evidence="6">Biotin--protein ligase</fullName>
    </alternativeName>
    <alternativeName>
        <fullName evidence="6">Biotin-[acetyl-CoA carboxylase] synthetase</fullName>
    </alternativeName>
</protein>
<dbReference type="SUPFAM" id="SSF55681">
    <property type="entry name" value="Class II aaRS and biotin synthetases"/>
    <property type="match status" value="1"/>
</dbReference>
<dbReference type="NCBIfam" id="TIGR00121">
    <property type="entry name" value="birA_ligase"/>
    <property type="match status" value="1"/>
</dbReference>
<keyword evidence="6" id="KW-0238">DNA-binding</keyword>
<sequence length="326" mass="35452">MSTHDLDSRLVLRLADGEFHSGEQLGAELGVSRAAVHNHIEKLTALGLDIFRVSGKGYRLSKPLQLLNENGVRANLPAELGNLPIHLHHVTSSTNDDIRAIIAANPAPGSCVLAEMQTHGRGRRGKQWHSPFGNNLYLSIYWPLSQGLNAAMGLSVALGLAIAEALSAAGIDKVSVKWPNDVYIDRKKVAGILVELEGQAGGEGQAIIGIGLNLEMADAGNTIDQPYTSVAAHLNTPVNRNWWAGELISHCMQMLSVHDAENLKSLLDVWRRYDHFYQKPVKLILGQHEQEGICQGIDEFGALLVQQNDGLKRYFGGEISVRNATA</sequence>
<feature type="binding site" evidence="6">
    <location>
        <position position="188"/>
    </location>
    <ligand>
        <name>biotin</name>
        <dbReference type="ChEBI" id="CHEBI:57586"/>
    </ligand>
</feature>
<keyword evidence="9" id="KW-1185">Reference proteome</keyword>
<evidence type="ECO:0000256" key="2">
    <source>
        <dbReference type="ARBA" id="ARBA00022741"/>
    </source>
</evidence>
<dbReference type="GO" id="GO:0006355">
    <property type="term" value="P:regulation of DNA-templated transcription"/>
    <property type="evidence" value="ECO:0007669"/>
    <property type="project" value="UniProtKB-UniRule"/>
</dbReference>
<comment type="similarity">
    <text evidence="6">Belongs to the biotin--protein ligase family.</text>
</comment>
<accession>A0A432WKZ9</accession>
<dbReference type="InterPro" id="IPR036388">
    <property type="entry name" value="WH-like_DNA-bd_sf"/>
</dbReference>
<name>A0A432WKZ9_9GAMM</name>
<dbReference type="GO" id="GO:0005737">
    <property type="term" value="C:cytoplasm"/>
    <property type="evidence" value="ECO:0007669"/>
    <property type="project" value="TreeGrafter"/>
</dbReference>
<dbReference type="Proteomes" id="UP000286934">
    <property type="component" value="Unassembled WGS sequence"/>
</dbReference>
<evidence type="ECO:0000313" key="8">
    <source>
        <dbReference type="EMBL" id="RUO34428.1"/>
    </source>
</evidence>
<dbReference type="HAMAP" id="MF_00978">
    <property type="entry name" value="Bifunct_BirA"/>
    <property type="match status" value="1"/>
</dbReference>